<comment type="function">
    <text evidence="5">An accessory protein needed during the final step in the assembly of 30S ribosomal subunit, possibly for assembly of the head region. Essential for efficient processing of 16S rRNA. May be needed both before and after RbfA during the maturation of 16S rRNA. It has affinity for free ribosomal 30S subunits but not for 70S ribosomes.</text>
</comment>
<feature type="region of interest" description="Disordered" evidence="6">
    <location>
        <begin position="168"/>
        <end position="235"/>
    </location>
</feature>
<keyword evidence="10" id="KW-1185">Reference proteome</keyword>
<keyword evidence="2 5" id="KW-0690">Ribosome biogenesis</keyword>
<dbReference type="Pfam" id="PF01782">
    <property type="entry name" value="RimM"/>
    <property type="match status" value="1"/>
</dbReference>
<dbReference type="GO" id="GO:0005840">
    <property type="term" value="C:ribosome"/>
    <property type="evidence" value="ECO:0007669"/>
    <property type="project" value="InterPro"/>
</dbReference>
<sequence length="235" mass="25038">MVDAPRTQQLRVGRLTKAHGLKGAIKLELYTDDPERRFVPGAEFSLQVPDSSPWHGRHLVLRELRWYNQQPVGFFDGVDDRTAAESLAKAILWVDENPDEAPEPDAWYDHQLVGLAVLRDGVRIGQVAHVDHLPAQDLLVVKMQGREVMVPFVQAIVPEVDVEAGTITVTPPPGLFEDLAEADEPADAAGPDAASGTADDDATPADGDAHGDAADGGVPGEAPGAASDPAQQPAD</sequence>
<dbReference type="GO" id="GO:0005737">
    <property type="term" value="C:cytoplasm"/>
    <property type="evidence" value="ECO:0007669"/>
    <property type="project" value="UniProtKB-SubCell"/>
</dbReference>
<keyword evidence="4 5" id="KW-0143">Chaperone</keyword>
<evidence type="ECO:0000256" key="5">
    <source>
        <dbReference type="HAMAP-Rule" id="MF_00014"/>
    </source>
</evidence>
<dbReference type="InterPro" id="IPR011961">
    <property type="entry name" value="RimM"/>
</dbReference>
<name>A0A3M8A448_9MICO</name>
<dbReference type="NCBIfam" id="TIGR02273">
    <property type="entry name" value="16S_RimM"/>
    <property type="match status" value="1"/>
</dbReference>
<dbReference type="RefSeq" id="WP_122938097.1">
    <property type="nucleotide sequence ID" value="NZ_JBHSNT010000096.1"/>
</dbReference>
<evidence type="ECO:0000313" key="9">
    <source>
        <dbReference type="EMBL" id="RNB45467.1"/>
    </source>
</evidence>
<dbReference type="InterPro" id="IPR056792">
    <property type="entry name" value="PRC_RimM"/>
</dbReference>
<dbReference type="Gene3D" id="2.30.30.240">
    <property type="entry name" value="PRC-barrel domain"/>
    <property type="match status" value="1"/>
</dbReference>
<dbReference type="AlphaFoldDB" id="A0A3M8A448"/>
<proteinExistence type="inferred from homology"/>
<dbReference type="EMBL" id="RHHB01000047">
    <property type="protein sequence ID" value="RNB45467.1"/>
    <property type="molecule type" value="Genomic_DNA"/>
</dbReference>
<keyword evidence="1 5" id="KW-0963">Cytoplasm</keyword>
<feature type="domain" description="Ribosome maturation factor RimM PRC barrel" evidence="8">
    <location>
        <begin position="110"/>
        <end position="175"/>
    </location>
</feature>
<dbReference type="OrthoDB" id="5381335at2"/>
<evidence type="ECO:0000313" key="10">
    <source>
        <dbReference type="Proteomes" id="UP000275048"/>
    </source>
</evidence>
<dbReference type="PANTHER" id="PTHR33692:SF1">
    <property type="entry name" value="RIBOSOME MATURATION FACTOR RIMM"/>
    <property type="match status" value="1"/>
</dbReference>
<dbReference type="InterPro" id="IPR011033">
    <property type="entry name" value="PRC_barrel-like_sf"/>
</dbReference>
<dbReference type="SUPFAM" id="SSF50346">
    <property type="entry name" value="PRC-barrel domain"/>
    <property type="match status" value="1"/>
</dbReference>
<dbReference type="Gene3D" id="2.40.30.60">
    <property type="entry name" value="RimM"/>
    <property type="match status" value="1"/>
</dbReference>
<dbReference type="Proteomes" id="UP000275048">
    <property type="component" value="Unassembled WGS sequence"/>
</dbReference>
<comment type="subcellular location">
    <subcellularLocation>
        <location evidence="5">Cytoplasm</location>
    </subcellularLocation>
</comment>
<evidence type="ECO:0000259" key="7">
    <source>
        <dbReference type="Pfam" id="PF01782"/>
    </source>
</evidence>
<dbReference type="Pfam" id="PF24986">
    <property type="entry name" value="PRC_RimM"/>
    <property type="match status" value="1"/>
</dbReference>
<dbReference type="PANTHER" id="PTHR33692">
    <property type="entry name" value="RIBOSOME MATURATION FACTOR RIMM"/>
    <property type="match status" value="1"/>
</dbReference>
<dbReference type="HAMAP" id="MF_00014">
    <property type="entry name" value="Ribosome_mat_RimM"/>
    <property type="match status" value="1"/>
</dbReference>
<comment type="subunit">
    <text evidence="5">Binds ribosomal protein uS19.</text>
</comment>
<dbReference type="GO" id="GO:0006364">
    <property type="term" value="P:rRNA processing"/>
    <property type="evidence" value="ECO:0007669"/>
    <property type="project" value="UniProtKB-UniRule"/>
</dbReference>
<accession>A0A3M8A448</accession>
<evidence type="ECO:0000259" key="8">
    <source>
        <dbReference type="Pfam" id="PF24986"/>
    </source>
</evidence>
<dbReference type="InterPro" id="IPR002676">
    <property type="entry name" value="RimM_N"/>
</dbReference>
<evidence type="ECO:0000256" key="2">
    <source>
        <dbReference type="ARBA" id="ARBA00022517"/>
    </source>
</evidence>
<comment type="caution">
    <text evidence="9">The sequence shown here is derived from an EMBL/GenBank/DDBJ whole genome shotgun (WGS) entry which is preliminary data.</text>
</comment>
<keyword evidence="3 5" id="KW-0698">rRNA processing</keyword>
<gene>
    <name evidence="5 9" type="primary">rimM</name>
    <name evidence="9" type="ORF">EDM22_16090</name>
</gene>
<dbReference type="GO" id="GO:0043022">
    <property type="term" value="F:ribosome binding"/>
    <property type="evidence" value="ECO:0007669"/>
    <property type="project" value="InterPro"/>
</dbReference>
<dbReference type="InterPro" id="IPR009000">
    <property type="entry name" value="Transl_B-barrel_sf"/>
</dbReference>
<evidence type="ECO:0000256" key="1">
    <source>
        <dbReference type="ARBA" id="ARBA00022490"/>
    </source>
</evidence>
<dbReference type="GO" id="GO:0042274">
    <property type="term" value="P:ribosomal small subunit biogenesis"/>
    <property type="evidence" value="ECO:0007669"/>
    <property type="project" value="UniProtKB-UniRule"/>
</dbReference>
<comment type="similarity">
    <text evidence="5">Belongs to the RimM family.</text>
</comment>
<protein>
    <recommendedName>
        <fullName evidence="5">Ribosome maturation factor RimM</fullName>
    </recommendedName>
</protein>
<reference evidence="9 10" key="1">
    <citation type="submission" date="2018-10" db="EMBL/GenBank/DDBJ databases">
        <title>Isolation, diversity and antibacterial activity of antinobacteria from the wheat rhizosphere soil.</title>
        <authorList>
            <person name="Sun T."/>
        </authorList>
    </citation>
    <scope>NUCLEOTIDE SEQUENCE [LARGE SCALE GENOMIC DNA]</scope>
    <source>
        <strain evidence="9 10">SJ-23</strain>
    </source>
</reference>
<feature type="domain" description="RimM N-terminal" evidence="7">
    <location>
        <begin position="12"/>
        <end position="96"/>
    </location>
</feature>
<evidence type="ECO:0000256" key="6">
    <source>
        <dbReference type="SAM" id="MobiDB-lite"/>
    </source>
</evidence>
<dbReference type="SUPFAM" id="SSF50447">
    <property type="entry name" value="Translation proteins"/>
    <property type="match status" value="1"/>
</dbReference>
<comment type="domain">
    <text evidence="5">The PRC barrel domain binds ribosomal protein uS19.</text>
</comment>
<dbReference type="InterPro" id="IPR036976">
    <property type="entry name" value="RimM_N_sf"/>
</dbReference>
<organism evidence="9 10">
    <name type="scientific">Agromyces tardus</name>
    <dbReference type="NCBI Taxonomy" id="2583849"/>
    <lineage>
        <taxon>Bacteria</taxon>
        <taxon>Bacillati</taxon>
        <taxon>Actinomycetota</taxon>
        <taxon>Actinomycetes</taxon>
        <taxon>Micrococcales</taxon>
        <taxon>Microbacteriaceae</taxon>
        <taxon>Agromyces</taxon>
    </lineage>
</organism>
<feature type="compositionally biased region" description="Low complexity" evidence="6">
    <location>
        <begin position="187"/>
        <end position="197"/>
    </location>
</feature>
<evidence type="ECO:0000256" key="3">
    <source>
        <dbReference type="ARBA" id="ARBA00022552"/>
    </source>
</evidence>
<evidence type="ECO:0000256" key="4">
    <source>
        <dbReference type="ARBA" id="ARBA00023186"/>
    </source>
</evidence>